<gene>
    <name evidence="1" type="ORF">RchiOBHm_Chr1g0321991</name>
</gene>
<name>A0A2P6S955_ROSCH</name>
<sequence length="72" mass="7839">MFRSAWNVNGLFNLEEADSGRVLFTFSDPADKARVWRSGPWGFNRASASLPSMGSLQDIILLDLATGDSAGF</sequence>
<reference evidence="1 2" key="1">
    <citation type="journal article" date="2018" name="Nat. Genet.">
        <title>The Rosa genome provides new insights in the design of modern roses.</title>
        <authorList>
            <person name="Bendahmane M."/>
        </authorList>
    </citation>
    <scope>NUCLEOTIDE SEQUENCE [LARGE SCALE GENOMIC DNA]</scope>
    <source>
        <strain evidence="2">cv. Old Blush</strain>
    </source>
</reference>
<proteinExistence type="predicted"/>
<evidence type="ECO:0000313" key="1">
    <source>
        <dbReference type="EMBL" id="PRQ55201.1"/>
    </source>
</evidence>
<organism evidence="1 2">
    <name type="scientific">Rosa chinensis</name>
    <name type="common">China rose</name>
    <dbReference type="NCBI Taxonomy" id="74649"/>
    <lineage>
        <taxon>Eukaryota</taxon>
        <taxon>Viridiplantae</taxon>
        <taxon>Streptophyta</taxon>
        <taxon>Embryophyta</taxon>
        <taxon>Tracheophyta</taxon>
        <taxon>Spermatophyta</taxon>
        <taxon>Magnoliopsida</taxon>
        <taxon>eudicotyledons</taxon>
        <taxon>Gunneridae</taxon>
        <taxon>Pentapetalae</taxon>
        <taxon>rosids</taxon>
        <taxon>fabids</taxon>
        <taxon>Rosales</taxon>
        <taxon>Rosaceae</taxon>
        <taxon>Rosoideae</taxon>
        <taxon>Rosoideae incertae sedis</taxon>
        <taxon>Rosa</taxon>
    </lineage>
</organism>
<dbReference type="EMBL" id="PDCK01000039">
    <property type="protein sequence ID" value="PRQ55201.1"/>
    <property type="molecule type" value="Genomic_DNA"/>
</dbReference>
<evidence type="ECO:0000313" key="2">
    <source>
        <dbReference type="Proteomes" id="UP000238479"/>
    </source>
</evidence>
<evidence type="ECO:0008006" key="3">
    <source>
        <dbReference type="Google" id="ProtNLM"/>
    </source>
</evidence>
<comment type="caution">
    <text evidence="1">The sequence shown here is derived from an EMBL/GenBank/DDBJ whole genome shotgun (WGS) entry which is preliminary data.</text>
</comment>
<protein>
    <recommendedName>
        <fullName evidence="3">DUF4283 domain-containing protein</fullName>
    </recommendedName>
</protein>
<dbReference type="Gramene" id="PRQ55201">
    <property type="protein sequence ID" value="PRQ55201"/>
    <property type="gene ID" value="RchiOBHm_Chr1g0321991"/>
</dbReference>
<dbReference type="AlphaFoldDB" id="A0A2P6S955"/>
<keyword evidence="2" id="KW-1185">Reference proteome</keyword>
<accession>A0A2P6S955</accession>
<dbReference type="Proteomes" id="UP000238479">
    <property type="component" value="Chromosome 1"/>
</dbReference>